<sequence length="214" mass="24531">MNQDEGGSHLLLNQWPIEPAPLKIDLGKETQKLDSQVAKCRAGIVWINLLEIGDTLTFGVYNDRAENDGETNKLVGSFKSGITPMKDTSAIPIIVDLKRVANKDSLLKMFDELKEDSNPIVVVSGQHHLLALRQYVRSLQDEYNSLDKKQMKIIRMSKPLLNYVQQHNEYHALQEDLRWTLKNIRQWGVIVYDQVLQVCYRNFTCYSLIGATRT</sequence>
<proteinExistence type="predicted"/>
<comment type="caution">
    <text evidence="1">The sequence shown here is derived from an EMBL/GenBank/DDBJ whole genome shotgun (WGS) entry which is preliminary data.</text>
</comment>
<dbReference type="Proteomes" id="UP000719766">
    <property type="component" value="Unassembled WGS sequence"/>
</dbReference>
<keyword evidence="2" id="KW-1185">Reference proteome</keyword>
<dbReference type="EMBL" id="JABBWE010000033">
    <property type="protein sequence ID" value="KAG1792972.1"/>
    <property type="molecule type" value="Genomic_DNA"/>
</dbReference>
<evidence type="ECO:0000313" key="2">
    <source>
        <dbReference type="Proteomes" id="UP000719766"/>
    </source>
</evidence>
<organism evidence="1 2">
    <name type="scientific">Suillus plorans</name>
    <dbReference type="NCBI Taxonomy" id="116603"/>
    <lineage>
        <taxon>Eukaryota</taxon>
        <taxon>Fungi</taxon>
        <taxon>Dikarya</taxon>
        <taxon>Basidiomycota</taxon>
        <taxon>Agaricomycotina</taxon>
        <taxon>Agaricomycetes</taxon>
        <taxon>Agaricomycetidae</taxon>
        <taxon>Boletales</taxon>
        <taxon>Suillineae</taxon>
        <taxon>Suillaceae</taxon>
        <taxon>Suillus</taxon>
    </lineage>
</organism>
<dbReference type="AlphaFoldDB" id="A0A9P7ANF7"/>
<accession>A0A9P7ANF7</accession>
<dbReference type="RefSeq" id="XP_041159509.1">
    <property type="nucleotide sequence ID" value="XM_041300218.1"/>
</dbReference>
<evidence type="ECO:0000313" key="1">
    <source>
        <dbReference type="EMBL" id="KAG1792972.1"/>
    </source>
</evidence>
<reference evidence="1" key="1">
    <citation type="journal article" date="2020" name="New Phytol.">
        <title>Comparative genomics reveals dynamic genome evolution in host specialist ectomycorrhizal fungi.</title>
        <authorList>
            <person name="Lofgren L.A."/>
            <person name="Nguyen N.H."/>
            <person name="Vilgalys R."/>
            <person name="Ruytinx J."/>
            <person name="Liao H.L."/>
            <person name="Branco S."/>
            <person name="Kuo A."/>
            <person name="LaButti K."/>
            <person name="Lipzen A."/>
            <person name="Andreopoulos W."/>
            <person name="Pangilinan J."/>
            <person name="Riley R."/>
            <person name="Hundley H."/>
            <person name="Na H."/>
            <person name="Barry K."/>
            <person name="Grigoriev I.V."/>
            <person name="Stajich J.E."/>
            <person name="Kennedy P.G."/>
        </authorList>
    </citation>
    <scope>NUCLEOTIDE SEQUENCE</scope>
    <source>
        <strain evidence="1">S12</strain>
    </source>
</reference>
<dbReference type="GeneID" id="64593982"/>
<dbReference type="OrthoDB" id="2686822at2759"/>
<name>A0A9P7ANF7_9AGAM</name>
<gene>
    <name evidence="1" type="ORF">HD556DRAFT_1308996</name>
</gene>
<protein>
    <submittedName>
        <fullName evidence="1">Uncharacterized protein</fullName>
    </submittedName>
</protein>